<sequence length="297" mass="36011">MLQQTSNPEDIDKLAKLTSFKNIYDFTITYNRHKNKYGMRLKDFPESYGIYDSSMNYRYDPDYYYKFRPQRLRVRYLIAGFFMFIFICKARVRNVEEFDRQKRMEQRNMQNVEIDEVYGKYGKYTLYNQFDKPVNEKNFINKDSYVVFWYDAKMKNYLTFLDFLIKRKFIQGNVRAVLIVDRIEYMTNIEKIKSESRDEKLKSQMNVMLKKQFTDTEKLVKAFDNSSSQFQNEEVNKENVIELDLKKSFFYVLTPEGKIIDCAKIYSFLHEENIHKRIMAKISKDIDDKMTKSIQEK</sequence>
<organism evidence="1 2">
    <name type="scientific">Stylonychia lemnae</name>
    <name type="common">Ciliate</name>
    <dbReference type="NCBI Taxonomy" id="5949"/>
    <lineage>
        <taxon>Eukaryota</taxon>
        <taxon>Sar</taxon>
        <taxon>Alveolata</taxon>
        <taxon>Ciliophora</taxon>
        <taxon>Intramacronucleata</taxon>
        <taxon>Spirotrichea</taxon>
        <taxon>Stichotrichia</taxon>
        <taxon>Sporadotrichida</taxon>
        <taxon>Oxytrichidae</taxon>
        <taxon>Stylonychinae</taxon>
        <taxon>Stylonychia</taxon>
    </lineage>
</organism>
<gene>
    <name evidence="1" type="primary">Contig9812.g499</name>
    <name evidence="1" type="ORF">STYLEM_11792</name>
</gene>
<dbReference type="EMBL" id="CCKQ01011215">
    <property type="protein sequence ID" value="CDW82757.1"/>
    <property type="molecule type" value="Genomic_DNA"/>
</dbReference>
<dbReference type="Proteomes" id="UP000039865">
    <property type="component" value="Unassembled WGS sequence"/>
</dbReference>
<protein>
    <submittedName>
        <fullName evidence="1">Uncharacterized protein</fullName>
    </submittedName>
</protein>
<dbReference type="AlphaFoldDB" id="A0A078AN18"/>
<name>A0A078AN18_STYLE</name>
<proteinExistence type="predicted"/>
<keyword evidence="2" id="KW-1185">Reference proteome</keyword>
<evidence type="ECO:0000313" key="1">
    <source>
        <dbReference type="EMBL" id="CDW82757.1"/>
    </source>
</evidence>
<dbReference type="InParanoid" id="A0A078AN18"/>
<evidence type="ECO:0000313" key="2">
    <source>
        <dbReference type="Proteomes" id="UP000039865"/>
    </source>
</evidence>
<reference evidence="1 2" key="1">
    <citation type="submission" date="2014-06" db="EMBL/GenBank/DDBJ databases">
        <authorList>
            <person name="Swart Estienne"/>
        </authorList>
    </citation>
    <scope>NUCLEOTIDE SEQUENCE [LARGE SCALE GENOMIC DNA]</scope>
    <source>
        <strain evidence="1 2">130c</strain>
    </source>
</reference>
<dbReference type="OrthoDB" id="10598196at2759"/>
<accession>A0A078AN18</accession>